<keyword evidence="2" id="KW-0540">Nuclease</keyword>
<accession>D7FIV2</accession>
<evidence type="ECO:0000256" key="8">
    <source>
        <dbReference type="ARBA" id="ARBA00040531"/>
    </source>
</evidence>
<name>D7FIV2_ECTSI</name>
<dbReference type="GO" id="GO:0003676">
    <property type="term" value="F:nucleic acid binding"/>
    <property type="evidence" value="ECO:0007669"/>
    <property type="project" value="InterPro"/>
</dbReference>
<gene>
    <name evidence="13" type="ORF">Esi_0124_0050</name>
</gene>
<dbReference type="GO" id="GO:0046872">
    <property type="term" value="F:metal ion binding"/>
    <property type="evidence" value="ECO:0007669"/>
    <property type="project" value="UniProtKB-KW"/>
</dbReference>
<evidence type="ECO:0000259" key="12">
    <source>
        <dbReference type="Pfam" id="PF20499"/>
    </source>
</evidence>
<dbReference type="SUPFAM" id="SSF53098">
    <property type="entry name" value="Ribonuclease H-like"/>
    <property type="match status" value="1"/>
</dbReference>
<evidence type="ECO:0000256" key="2">
    <source>
        <dbReference type="ARBA" id="ARBA00022722"/>
    </source>
</evidence>
<dbReference type="InterPro" id="IPR002562">
    <property type="entry name" value="3'-5'_exonuclease_dom"/>
</dbReference>
<proteinExistence type="predicted"/>
<dbReference type="Pfam" id="PF20499">
    <property type="entry name" value="DUF6729"/>
    <property type="match status" value="1"/>
</dbReference>
<dbReference type="OrthoDB" id="2150209at2759"/>
<evidence type="ECO:0000259" key="11">
    <source>
        <dbReference type="Pfam" id="PF01612"/>
    </source>
</evidence>
<evidence type="ECO:0000256" key="5">
    <source>
        <dbReference type="ARBA" id="ARBA00022839"/>
    </source>
</evidence>
<dbReference type="InterPro" id="IPR046616">
    <property type="entry name" value="DUF6729"/>
</dbReference>
<evidence type="ECO:0000256" key="1">
    <source>
        <dbReference type="ARBA" id="ARBA00004123"/>
    </source>
</evidence>
<keyword evidence="14" id="KW-1185">Reference proteome</keyword>
<keyword evidence="6" id="KW-0460">Magnesium</keyword>
<dbReference type="AlphaFoldDB" id="D7FIV2"/>
<evidence type="ECO:0000313" key="14">
    <source>
        <dbReference type="Proteomes" id="UP000002630"/>
    </source>
</evidence>
<dbReference type="InterPro" id="IPR036397">
    <property type="entry name" value="RNaseH_sf"/>
</dbReference>
<feature type="domain" description="3'-5' exonuclease" evidence="11">
    <location>
        <begin position="420"/>
        <end position="559"/>
    </location>
</feature>
<dbReference type="Proteomes" id="UP000002630">
    <property type="component" value="Linkage Group LG34"/>
</dbReference>
<evidence type="ECO:0000256" key="7">
    <source>
        <dbReference type="ARBA" id="ARBA00023242"/>
    </source>
</evidence>
<dbReference type="InterPro" id="IPR051132">
    <property type="entry name" value="3-5_Exonuclease_domain"/>
</dbReference>
<evidence type="ECO:0000256" key="9">
    <source>
        <dbReference type="ARBA" id="ARBA00042761"/>
    </source>
</evidence>
<evidence type="ECO:0000256" key="10">
    <source>
        <dbReference type="SAM" id="MobiDB-lite"/>
    </source>
</evidence>
<comment type="subcellular location">
    <subcellularLocation>
        <location evidence="1">Nucleus</location>
    </subcellularLocation>
</comment>
<dbReference type="Pfam" id="PF01612">
    <property type="entry name" value="DNA_pol_A_exo1"/>
    <property type="match status" value="1"/>
</dbReference>
<dbReference type="InParanoid" id="D7FIV2"/>
<dbReference type="Gene3D" id="3.30.420.10">
    <property type="entry name" value="Ribonuclease H-like superfamily/Ribonuclease H"/>
    <property type="match status" value="1"/>
</dbReference>
<keyword evidence="3" id="KW-0479">Metal-binding</keyword>
<dbReference type="CDD" id="cd06141">
    <property type="entry name" value="WRN_exo"/>
    <property type="match status" value="1"/>
</dbReference>
<feature type="domain" description="DUF6729" evidence="12">
    <location>
        <begin position="13"/>
        <end position="190"/>
    </location>
</feature>
<dbReference type="EMBL" id="FN647898">
    <property type="protein sequence ID" value="CBJ28936.1"/>
    <property type="molecule type" value="Genomic_DNA"/>
</dbReference>
<reference evidence="13 14" key="1">
    <citation type="journal article" date="2010" name="Nature">
        <title>The Ectocarpus genome and the independent evolution of multicellularity in brown algae.</title>
        <authorList>
            <person name="Cock J.M."/>
            <person name="Sterck L."/>
            <person name="Rouze P."/>
            <person name="Scornet D."/>
            <person name="Allen A.E."/>
            <person name="Amoutzias G."/>
            <person name="Anthouard V."/>
            <person name="Artiguenave F."/>
            <person name="Aury J.M."/>
            <person name="Badger J.H."/>
            <person name="Beszteri B."/>
            <person name="Billiau K."/>
            <person name="Bonnet E."/>
            <person name="Bothwell J.H."/>
            <person name="Bowler C."/>
            <person name="Boyen C."/>
            <person name="Brownlee C."/>
            <person name="Carrano C.J."/>
            <person name="Charrier B."/>
            <person name="Cho G.Y."/>
            <person name="Coelho S.M."/>
            <person name="Collen J."/>
            <person name="Corre E."/>
            <person name="Da Silva C."/>
            <person name="Delage L."/>
            <person name="Delaroque N."/>
            <person name="Dittami S.M."/>
            <person name="Doulbeau S."/>
            <person name="Elias M."/>
            <person name="Farnham G."/>
            <person name="Gachon C.M."/>
            <person name="Gschloessl B."/>
            <person name="Heesch S."/>
            <person name="Jabbari K."/>
            <person name="Jubin C."/>
            <person name="Kawai H."/>
            <person name="Kimura K."/>
            <person name="Kloareg B."/>
            <person name="Kupper F.C."/>
            <person name="Lang D."/>
            <person name="Le Bail A."/>
            <person name="Leblanc C."/>
            <person name="Lerouge P."/>
            <person name="Lohr M."/>
            <person name="Lopez P.J."/>
            <person name="Martens C."/>
            <person name="Maumus F."/>
            <person name="Michel G."/>
            <person name="Miranda-Saavedra D."/>
            <person name="Morales J."/>
            <person name="Moreau H."/>
            <person name="Motomura T."/>
            <person name="Nagasato C."/>
            <person name="Napoli C.A."/>
            <person name="Nelson D.R."/>
            <person name="Nyvall-Collen P."/>
            <person name="Peters A.F."/>
            <person name="Pommier C."/>
            <person name="Potin P."/>
            <person name="Poulain J."/>
            <person name="Quesneville H."/>
            <person name="Read B."/>
            <person name="Rensing S.A."/>
            <person name="Ritter A."/>
            <person name="Rousvoal S."/>
            <person name="Samanta M."/>
            <person name="Samson G."/>
            <person name="Schroeder D.C."/>
            <person name="Segurens B."/>
            <person name="Strittmatter M."/>
            <person name="Tonon T."/>
            <person name="Tregear J.W."/>
            <person name="Valentin K."/>
            <person name="von Dassow P."/>
            <person name="Yamagishi T."/>
            <person name="Van de Peer Y."/>
            <person name="Wincker P."/>
        </authorList>
    </citation>
    <scope>NUCLEOTIDE SEQUENCE [LARGE SCALE GENOMIC DNA]</scope>
    <source>
        <strain evidence="14">Ec32 / CCAP1310/4</strain>
    </source>
</reference>
<evidence type="ECO:0000256" key="6">
    <source>
        <dbReference type="ARBA" id="ARBA00022842"/>
    </source>
</evidence>
<dbReference type="GO" id="GO:0008408">
    <property type="term" value="F:3'-5' exonuclease activity"/>
    <property type="evidence" value="ECO:0007669"/>
    <property type="project" value="InterPro"/>
</dbReference>
<dbReference type="STRING" id="2880.D7FIV2"/>
<evidence type="ECO:0000256" key="3">
    <source>
        <dbReference type="ARBA" id="ARBA00022723"/>
    </source>
</evidence>
<dbReference type="EMBL" id="FN649759">
    <property type="protein sequence ID" value="CBJ28936.1"/>
    <property type="molecule type" value="Genomic_DNA"/>
</dbReference>
<sequence>MRITPEFPYNGGWAHPRLPSLHRGAGLPPLGPFYLKKVFVWVPEYLWDEIEYIPCPHCNKRAQPDGWNTEPRRVFLEDDVCYLIGYRYLCKGCTEANKGRPEDERTTQTFNAWDAGVLATMDDYVSKEFPFVLTKKAAISKSVVDRLADDLLEGTGFAAASKSLANTYHARYFNQLRSYVSLANRCVSRHKGMWPNVDLGMIPKFSSIGDPSGFHSSPPSAHYLGDIWHKGFYETPVVQADGCSWTREEYLQRRAQLVDGCSLAGDASFKYAKVIRLSAGADGTRARPVHGIFTIMNEYDQVVFSKAMTTASVHDLKNDLKMMFVKRFLGHGFKLPVIFYSDECCDDRQLLLTMFKEIELETGARLYDTAEEAGGGSPGVEVLPALEFPPGKRGECVFDFRPNSIAPSVVALIDGCQLQGNVLGLDCEWEPSLGGTTPNPVSTVQLSLPDGTAYCFQLQRGNKKTTSSNFPKALQNLLENPSIAKVGVNINSDATYLERDYGIEVANTVDLRTYARQCWVETPSRSLAGMASSLLGRQLPKDPVIRLSRWSSPLSDDQVRLYSNNHASCVGVGEVQDDDTAAEALAGWFPGARRKGRLTQVVVGLSGVFKPAAYTAHKGAPRAASGVGRVTMDEAYKGDRLVLWDVAHVRLVSDWKPSPAAAAPSSNENASEAYNDNAQFFTSPRPPHVVRLQDDEDPDDGDEEEYDGHDCGDLGSSARGDHGLWAGVEAGGGGGGAVNGTGGAGNGTGGAGSGTGGAGSGTGGAASGGDVDMDDWLGDEQCALQVRLDIFHALQRISRLCKKSHGAFKPFMARLKDACFIVNQDDIKEVEQALGSKGMTPEAVAEYKDKSWTYFLRNCRRLVPERQRLLERFNSVINQFCNVVDAKSGEVLILPKVMQAVDQLRKHIESDRLSDPHGVPLYYTTGQNAAGITTRRCVRGTNCTEQTLVRRAAFL</sequence>
<dbReference type="PANTHER" id="PTHR13620">
    <property type="entry name" value="3-5 EXONUCLEASE"/>
    <property type="match status" value="1"/>
</dbReference>
<evidence type="ECO:0000256" key="4">
    <source>
        <dbReference type="ARBA" id="ARBA00022801"/>
    </source>
</evidence>
<dbReference type="GO" id="GO:0006139">
    <property type="term" value="P:nucleobase-containing compound metabolic process"/>
    <property type="evidence" value="ECO:0007669"/>
    <property type="project" value="InterPro"/>
</dbReference>
<dbReference type="OMA" id="ANTYHAR"/>
<evidence type="ECO:0000313" key="13">
    <source>
        <dbReference type="EMBL" id="CBJ28936.1"/>
    </source>
</evidence>
<keyword evidence="5" id="KW-0269">Exonuclease</keyword>
<protein>
    <recommendedName>
        <fullName evidence="8">3'-5' exonuclease</fullName>
    </recommendedName>
    <alternativeName>
        <fullName evidence="9">Werner Syndrome-like exonuclease</fullName>
    </alternativeName>
</protein>
<dbReference type="InterPro" id="IPR012337">
    <property type="entry name" value="RNaseH-like_sf"/>
</dbReference>
<keyword evidence="7" id="KW-0539">Nucleus</keyword>
<keyword evidence="4" id="KW-0378">Hydrolase</keyword>
<feature type="compositionally biased region" description="Acidic residues" evidence="10">
    <location>
        <begin position="694"/>
        <end position="707"/>
    </location>
</feature>
<dbReference type="GO" id="GO:0005634">
    <property type="term" value="C:nucleus"/>
    <property type="evidence" value="ECO:0007669"/>
    <property type="project" value="UniProtKB-SubCell"/>
</dbReference>
<dbReference type="PANTHER" id="PTHR13620:SF109">
    <property type="entry name" value="3'-5' EXONUCLEASE"/>
    <property type="match status" value="1"/>
</dbReference>
<organism evidence="13 14">
    <name type="scientific">Ectocarpus siliculosus</name>
    <name type="common">Brown alga</name>
    <name type="synonym">Conferva siliculosa</name>
    <dbReference type="NCBI Taxonomy" id="2880"/>
    <lineage>
        <taxon>Eukaryota</taxon>
        <taxon>Sar</taxon>
        <taxon>Stramenopiles</taxon>
        <taxon>Ochrophyta</taxon>
        <taxon>PX clade</taxon>
        <taxon>Phaeophyceae</taxon>
        <taxon>Ectocarpales</taxon>
        <taxon>Ectocarpaceae</taxon>
        <taxon>Ectocarpus</taxon>
    </lineage>
</organism>
<dbReference type="eggNOG" id="KOG4373">
    <property type="taxonomic scope" value="Eukaryota"/>
</dbReference>
<feature type="region of interest" description="Disordered" evidence="10">
    <location>
        <begin position="678"/>
        <end position="714"/>
    </location>
</feature>